<dbReference type="InterPro" id="IPR019775">
    <property type="entry name" value="WD40_repeat_CS"/>
</dbReference>
<feature type="repeat" description="WD" evidence="3">
    <location>
        <begin position="180"/>
        <end position="205"/>
    </location>
</feature>
<name>A0A5C5WEN9_9BACT</name>
<dbReference type="EMBL" id="SJPH01000001">
    <property type="protein sequence ID" value="TWT48539.1"/>
    <property type="molecule type" value="Genomic_DNA"/>
</dbReference>
<protein>
    <submittedName>
        <fullName evidence="5">WD domain, G-beta repeat</fullName>
    </submittedName>
</protein>
<dbReference type="PROSITE" id="PS50082">
    <property type="entry name" value="WD_REPEATS_2"/>
    <property type="match status" value="5"/>
</dbReference>
<dbReference type="PANTHER" id="PTHR19879:SF9">
    <property type="entry name" value="TRANSCRIPTION INITIATION FACTOR TFIID SUBUNIT 5"/>
    <property type="match status" value="1"/>
</dbReference>
<dbReference type="InterPro" id="IPR020472">
    <property type="entry name" value="WD40_PAC1"/>
</dbReference>
<dbReference type="InterPro" id="IPR015943">
    <property type="entry name" value="WD40/YVTN_repeat-like_dom_sf"/>
</dbReference>
<dbReference type="PROSITE" id="PS50294">
    <property type="entry name" value="WD_REPEATS_REGION"/>
    <property type="match status" value="3"/>
</dbReference>
<evidence type="ECO:0000313" key="5">
    <source>
        <dbReference type="EMBL" id="TWT48539.1"/>
    </source>
</evidence>
<dbReference type="PRINTS" id="PR00320">
    <property type="entry name" value="GPROTEINBRPT"/>
</dbReference>
<sequence precursor="true">MLPKALILLSRQSVALAVCLLAVGNEATAERTCSARLTLQLPTVDGAHHAVPTGLSISPRGGLIAAGCDDHLVRLWDAQTGQQVGQIAAHRDWVRATRFSSDGQMLASVGADHALRLWTVSGAGEPLLVRHGGGPLQAVAFYPNKNRLATVGFGDKLRLIDLDSGDELASYGCACEDTRTVAISPDGRWIAAAGRNGTVRLWDLEDSGGPRDLPSDGRRIRSVAFAPNAPVLATGGDGPAVRLWRLDAVALSQPGGPTPEELLIRPGKAHAVAFVTDDLLAVGGTGNTITVWDVGRVSPLAVLTGHTGTIASLAVSADGRTLVSAAFDTTVRVWNTDPLTGAAATAAKPTAEVRR</sequence>
<keyword evidence="6" id="KW-1185">Reference proteome</keyword>
<gene>
    <name evidence="5" type="ORF">Pla111_03110</name>
</gene>
<dbReference type="SUPFAM" id="SSF50978">
    <property type="entry name" value="WD40 repeat-like"/>
    <property type="match status" value="1"/>
</dbReference>
<evidence type="ECO:0000256" key="3">
    <source>
        <dbReference type="PROSITE-ProRule" id="PRU00221"/>
    </source>
</evidence>
<evidence type="ECO:0000256" key="1">
    <source>
        <dbReference type="ARBA" id="ARBA00022574"/>
    </source>
</evidence>
<evidence type="ECO:0000313" key="6">
    <source>
        <dbReference type="Proteomes" id="UP000318995"/>
    </source>
</evidence>
<feature type="repeat" description="WD" evidence="3">
    <location>
        <begin position="213"/>
        <end position="247"/>
    </location>
</feature>
<feature type="repeat" description="WD" evidence="3">
    <location>
        <begin position="303"/>
        <end position="335"/>
    </location>
</feature>
<dbReference type="InterPro" id="IPR001680">
    <property type="entry name" value="WD40_rpt"/>
</dbReference>
<keyword evidence="1 3" id="KW-0853">WD repeat</keyword>
<feature type="repeat" description="WD" evidence="3">
    <location>
        <begin position="87"/>
        <end position="121"/>
    </location>
</feature>
<dbReference type="Gene3D" id="2.130.10.10">
    <property type="entry name" value="YVTN repeat-like/Quinoprotein amine dehydrogenase"/>
    <property type="match status" value="3"/>
</dbReference>
<dbReference type="Pfam" id="PF00400">
    <property type="entry name" value="WD40"/>
    <property type="match status" value="5"/>
</dbReference>
<comment type="caution">
    <text evidence="5">The sequence shown here is derived from an EMBL/GenBank/DDBJ whole genome shotgun (WGS) entry which is preliminary data.</text>
</comment>
<feature type="repeat" description="WD" evidence="3">
    <location>
        <begin position="45"/>
        <end position="86"/>
    </location>
</feature>
<dbReference type="AlphaFoldDB" id="A0A5C5WEN9"/>
<evidence type="ECO:0000256" key="2">
    <source>
        <dbReference type="ARBA" id="ARBA00022737"/>
    </source>
</evidence>
<dbReference type="SMART" id="SM00320">
    <property type="entry name" value="WD40"/>
    <property type="match status" value="7"/>
</dbReference>
<organism evidence="5 6">
    <name type="scientific">Botrimarina hoheduenensis</name>
    <dbReference type="NCBI Taxonomy" id="2528000"/>
    <lineage>
        <taxon>Bacteria</taxon>
        <taxon>Pseudomonadati</taxon>
        <taxon>Planctomycetota</taxon>
        <taxon>Planctomycetia</taxon>
        <taxon>Pirellulales</taxon>
        <taxon>Lacipirellulaceae</taxon>
        <taxon>Botrimarina</taxon>
    </lineage>
</organism>
<dbReference type="PROSITE" id="PS00678">
    <property type="entry name" value="WD_REPEATS_1"/>
    <property type="match status" value="2"/>
</dbReference>
<dbReference type="Proteomes" id="UP000318995">
    <property type="component" value="Unassembled WGS sequence"/>
</dbReference>
<feature type="chain" id="PRO_5023059779" evidence="4">
    <location>
        <begin position="30"/>
        <end position="355"/>
    </location>
</feature>
<keyword evidence="2" id="KW-0677">Repeat</keyword>
<proteinExistence type="predicted"/>
<accession>A0A5C5WEN9</accession>
<dbReference type="PANTHER" id="PTHR19879">
    <property type="entry name" value="TRANSCRIPTION INITIATION FACTOR TFIID"/>
    <property type="match status" value="1"/>
</dbReference>
<feature type="signal peptide" evidence="4">
    <location>
        <begin position="1"/>
        <end position="29"/>
    </location>
</feature>
<keyword evidence="4" id="KW-0732">Signal</keyword>
<reference evidence="5 6" key="1">
    <citation type="submission" date="2019-02" db="EMBL/GenBank/DDBJ databases">
        <title>Deep-cultivation of Planctomycetes and their phenomic and genomic characterization uncovers novel biology.</title>
        <authorList>
            <person name="Wiegand S."/>
            <person name="Jogler M."/>
            <person name="Boedeker C."/>
            <person name="Pinto D."/>
            <person name="Vollmers J."/>
            <person name="Rivas-Marin E."/>
            <person name="Kohn T."/>
            <person name="Peeters S.H."/>
            <person name="Heuer A."/>
            <person name="Rast P."/>
            <person name="Oberbeckmann S."/>
            <person name="Bunk B."/>
            <person name="Jeske O."/>
            <person name="Meyerdierks A."/>
            <person name="Storesund J.E."/>
            <person name="Kallscheuer N."/>
            <person name="Luecker S."/>
            <person name="Lage O.M."/>
            <person name="Pohl T."/>
            <person name="Merkel B.J."/>
            <person name="Hornburger P."/>
            <person name="Mueller R.-W."/>
            <person name="Bruemmer F."/>
            <person name="Labrenz M."/>
            <person name="Spormann A.M."/>
            <person name="Op Den Camp H."/>
            <person name="Overmann J."/>
            <person name="Amann R."/>
            <person name="Jetten M.S.M."/>
            <person name="Mascher T."/>
            <person name="Medema M.H."/>
            <person name="Devos D.P."/>
            <person name="Kaster A.-K."/>
            <person name="Ovreas L."/>
            <person name="Rohde M."/>
            <person name="Galperin M.Y."/>
            <person name="Jogler C."/>
        </authorList>
    </citation>
    <scope>NUCLEOTIDE SEQUENCE [LARGE SCALE GENOMIC DNA]</scope>
    <source>
        <strain evidence="5 6">Pla111</strain>
    </source>
</reference>
<dbReference type="CDD" id="cd00200">
    <property type="entry name" value="WD40"/>
    <property type="match status" value="1"/>
</dbReference>
<dbReference type="InterPro" id="IPR036322">
    <property type="entry name" value="WD40_repeat_dom_sf"/>
</dbReference>
<evidence type="ECO:0000256" key="4">
    <source>
        <dbReference type="SAM" id="SignalP"/>
    </source>
</evidence>